<gene>
    <name evidence="1" type="ORF">CAAU_2409</name>
</gene>
<organism evidence="1 2">
    <name type="scientific">Caloramator australicus RC3</name>
    <dbReference type="NCBI Taxonomy" id="857293"/>
    <lineage>
        <taxon>Bacteria</taxon>
        <taxon>Bacillati</taxon>
        <taxon>Bacillota</taxon>
        <taxon>Clostridia</taxon>
        <taxon>Eubacteriales</taxon>
        <taxon>Clostridiaceae</taxon>
        <taxon>Caloramator</taxon>
    </lineage>
</organism>
<dbReference type="Proteomes" id="UP000007652">
    <property type="component" value="Unassembled WGS sequence"/>
</dbReference>
<accession>I7K9Z1</accession>
<reference evidence="1 2" key="1">
    <citation type="journal article" date="2011" name="J. Bacteriol.">
        <title>Draft genome sequence of Caloramator australicus strain RC3T, a thermoanaerobe from the Great Artesian Basin of Australia.</title>
        <authorList>
            <person name="Ogg C.D."/>
            <person name="Patel B.K.C."/>
        </authorList>
    </citation>
    <scope>NUCLEOTIDE SEQUENCE [LARGE SCALE GENOMIC DNA]</scope>
    <source>
        <strain evidence="1 2">RC3</strain>
    </source>
</reference>
<protein>
    <submittedName>
        <fullName evidence="1">Uncharacterized protein</fullName>
    </submittedName>
</protein>
<proteinExistence type="predicted"/>
<sequence>MKIDGEGHHILGLYKIPKYLNGKPVMHENTEFLELDISISGNKNIMRLKWYNDLIKLIKITEY</sequence>
<evidence type="ECO:0000313" key="1">
    <source>
        <dbReference type="EMBL" id="CCJ34492.1"/>
    </source>
</evidence>
<dbReference type="STRING" id="857293.CAAU_2409"/>
<dbReference type="AlphaFoldDB" id="I7K9Z1"/>
<keyword evidence="2" id="KW-1185">Reference proteome</keyword>
<evidence type="ECO:0000313" key="2">
    <source>
        <dbReference type="Proteomes" id="UP000007652"/>
    </source>
</evidence>
<comment type="caution">
    <text evidence="1">The sequence shown here is derived from an EMBL/GenBank/DDBJ whole genome shotgun (WGS) entry which is preliminary data.</text>
</comment>
<name>I7K9Z1_9CLOT</name>
<dbReference type="EMBL" id="CAKP01000128">
    <property type="protein sequence ID" value="CCJ34492.1"/>
    <property type="molecule type" value="Genomic_DNA"/>
</dbReference>